<dbReference type="Pfam" id="PF17161">
    <property type="entry name" value="DUF5123"/>
    <property type="match status" value="1"/>
</dbReference>
<dbReference type="PROSITE" id="PS51257">
    <property type="entry name" value="PROKAR_LIPOPROTEIN"/>
    <property type="match status" value="1"/>
</dbReference>
<dbReference type="Proteomes" id="UP000214684">
    <property type="component" value="Unassembled WGS sequence"/>
</dbReference>
<dbReference type="Gene3D" id="2.160.20.10">
    <property type="entry name" value="Single-stranded right-handed beta-helix, Pectin lyase-like"/>
    <property type="match status" value="1"/>
</dbReference>
<feature type="domain" description="Fibronectin type-III" evidence="2">
    <location>
        <begin position="41"/>
        <end position="133"/>
    </location>
</feature>
<keyword evidence="1" id="KW-0732">Signal</keyword>
<proteinExistence type="predicted"/>
<dbReference type="AlphaFoldDB" id="A0A227NSB2"/>
<feature type="chain" id="PRO_5011968690" evidence="1">
    <location>
        <begin position="20"/>
        <end position="521"/>
    </location>
</feature>
<comment type="caution">
    <text evidence="3">The sequence shown here is derived from an EMBL/GenBank/DDBJ whole genome shotgun (WGS) entry which is preliminary data.</text>
</comment>
<dbReference type="Gene3D" id="2.60.40.10">
    <property type="entry name" value="Immunoglobulins"/>
    <property type="match status" value="1"/>
</dbReference>
<feature type="signal peptide" evidence="1">
    <location>
        <begin position="1"/>
        <end position="19"/>
    </location>
</feature>
<dbReference type="InterPro" id="IPR003961">
    <property type="entry name" value="FN3_dom"/>
</dbReference>
<evidence type="ECO:0000313" key="4">
    <source>
        <dbReference type="Proteomes" id="UP000214684"/>
    </source>
</evidence>
<sequence>MKTKYILKGVIATLLFAFAISGCESFNEELMDGIGATREFSPLGVTAVIRTQTTVELNWTTKEDADHYVVEFSADDTTFKTIYKTVEVTAKQLPLKVQLEGETTYSIRVKAVSAAGLADSKWSVITATTLSEQLFLASVDGDIDAKQVTLRWVANSNVTQIVVNPGAITHTITPAEKTSGIAVVTGLTGEKAYTADLFNGTKKRGNKAFTTAIDIGDGILVKTTDDLVQKIIDAPAGSVLVLEAGDYTAQIATIALAKSITIRGLRSFNKPKLKVNFSLLAGAANVSLIDLDLTGDVASAKNDVIKYNEAGTYSKLIVSGCTIHDYNGSFVSATSAAARIESITVDNALITNVGVGSTGEFIDLRGSFTAAINLTNSTFNNCAQARAFIREDVSAAFGTGLVTNTLIDSCTFYGVTNTIAQSGYQILYIRFATNATIVRNSLFAETVARYANQAATVAPTFTNNNYFNAATLNAAAPVSPLKSDASGTALNPQFTNAATGDFTLKNQTLIDNKIGDPRWRP</sequence>
<dbReference type="SUPFAM" id="SSF51126">
    <property type="entry name" value="Pectin lyase-like"/>
    <property type="match status" value="1"/>
</dbReference>
<dbReference type="Pfam" id="PF00041">
    <property type="entry name" value="fn3"/>
    <property type="match status" value="1"/>
</dbReference>
<dbReference type="PROSITE" id="PS50853">
    <property type="entry name" value="FN3"/>
    <property type="match status" value="1"/>
</dbReference>
<gene>
    <name evidence="3" type="ORF">B0A64_20640</name>
</gene>
<dbReference type="InterPro" id="IPR012334">
    <property type="entry name" value="Pectin_lyas_fold"/>
</dbReference>
<accession>A0A227NSB2</accession>
<evidence type="ECO:0000259" key="2">
    <source>
        <dbReference type="PROSITE" id="PS50853"/>
    </source>
</evidence>
<dbReference type="SUPFAM" id="SSF49265">
    <property type="entry name" value="Fibronectin type III"/>
    <property type="match status" value="1"/>
</dbReference>
<organism evidence="3 4">
    <name type="scientific">Flavobacterium araucananum</name>
    <dbReference type="NCBI Taxonomy" id="946678"/>
    <lineage>
        <taxon>Bacteria</taxon>
        <taxon>Pseudomonadati</taxon>
        <taxon>Bacteroidota</taxon>
        <taxon>Flavobacteriia</taxon>
        <taxon>Flavobacteriales</taxon>
        <taxon>Flavobacteriaceae</taxon>
        <taxon>Flavobacterium</taxon>
    </lineage>
</organism>
<dbReference type="InterPro" id="IPR032530">
    <property type="entry name" value="DUF4957"/>
</dbReference>
<evidence type="ECO:0000313" key="3">
    <source>
        <dbReference type="EMBL" id="OXE99971.1"/>
    </source>
</evidence>
<dbReference type="InterPro" id="IPR036116">
    <property type="entry name" value="FN3_sf"/>
</dbReference>
<reference evidence="3 4" key="1">
    <citation type="submission" date="2016-11" db="EMBL/GenBank/DDBJ databases">
        <title>Whole genomes of Flavobacteriaceae.</title>
        <authorList>
            <person name="Stine C."/>
            <person name="Li C."/>
            <person name="Tadesse D."/>
        </authorList>
    </citation>
    <scope>NUCLEOTIDE SEQUENCE [LARGE SCALE GENOMIC DNA]</scope>
    <source>
        <strain evidence="3 4">DSM 24704</strain>
    </source>
</reference>
<dbReference type="OrthoDB" id="691503at2"/>
<keyword evidence="4" id="KW-1185">Reference proteome</keyword>
<dbReference type="Pfam" id="PF16318">
    <property type="entry name" value="DUF4957"/>
    <property type="match status" value="1"/>
</dbReference>
<evidence type="ECO:0000256" key="1">
    <source>
        <dbReference type="SAM" id="SignalP"/>
    </source>
</evidence>
<dbReference type="InterPro" id="IPR013783">
    <property type="entry name" value="Ig-like_fold"/>
</dbReference>
<dbReference type="RefSeq" id="WP_089481382.1">
    <property type="nucleotide sequence ID" value="NZ_MUGS01000057.1"/>
</dbReference>
<dbReference type="EMBL" id="MUGS01000057">
    <property type="protein sequence ID" value="OXE99971.1"/>
    <property type="molecule type" value="Genomic_DNA"/>
</dbReference>
<dbReference type="CDD" id="cd00063">
    <property type="entry name" value="FN3"/>
    <property type="match status" value="1"/>
</dbReference>
<dbReference type="InterPro" id="IPR033427">
    <property type="entry name" value="DUF5123"/>
</dbReference>
<name>A0A227NSB2_9FLAO</name>
<dbReference type="InterPro" id="IPR011050">
    <property type="entry name" value="Pectin_lyase_fold/virulence"/>
</dbReference>
<protein>
    <submittedName>
        <fullName evidence="3">DUF5123 domain-containing protein</fullName>
    </submittedName>
</protein>